<dbReference type="InterPro" id="IPR003667">
    <property type="entry name" value="NqrDE/RnfAE"/>
</dbReference>
<dbReference type="HAMAP" id="MF_00478">
    <property type="entry name" value="RsxE_RnfE"/>
    <property type="match status" value="1"/>
</dbReference>
<protein>
    <recommendedName>
        <fullName evidence="8">Ion-translocating oxidoreductase complex subunit E</fullName>
        <ecNumber evidence="8">7.-.-.-</ecNumber>
    </recommendedName>
    <alternativeName>
        <fullName evidence="8">Rnf electron transport complex subunit E</fullName>
    </alternativeName>
</protein>
<evidence type="ECO:0000256" key="1">
    <source>
        <dbReference type="ARBA" id="ARBA00004127"/>
    </source>
</evidence>
<sequence length="199" mass="21485">MDLKKVLKDGMFKNNPIFIQLIGLCSTLAVTNTLLNSLAMGVAVTFVLIMSNTVVSALRKIIPSKVRIPAFIVVIATFVTLVEMVLHAYVPPIYEALGIFLPLIVVNCCILGEAEGFAYQNKIIPSFIDGLGTGLGYTIAVLAMGFVRELFGSGELFGTRIFPEAYPGIGFLVAPAGAFVLLGFLIAAFRYLMDKKKEA</sequence>
<dbReference type="EMBL" id="CAACYI010000001">
    <property type="protein sequence ID" value="VFB16124.1"/>
    <property type="molecule type" value="Genomic_DNA"/>
</dbReference>
<dbReference type="GO" id="GO:0012505">
    <property type="term" value="C:endomembrane system"/>
    <property type="evidence" value="ECO:0007669"/>
    <property type="project" value="UniProtKB-SubCell"/>
</dbReference>
<dbReference type="GO" id="GO:0016491">
    <property type="term" value="F:oxidoreductase activity"/>
    <property type="evidence" value="ECO:0007669"/>
    <property type="project" value="UniProtKB-KW"/>
</dbReference>
<feature type="transmembrane region" description="Helical" evidence="8">
    <location>
        <begin position="96"/>
        <end position="114"/>
    </location>
</feature>
<dbReference type="Proteomes" id="UP000377798">
    <property type="component" value="Unassembled WGS sequence"/>
</dbReference>
<dbReference type="InterPro" id="IPR010968">
    <property type="entry name" value="RnfE"/>
</dbReference>
<keyword evidence="10" id="KW-1185">Reference proteome</keyword>
<comment type="similarity">
    <text evidence="8">Belongs to the NqrDE/RnfAE family.</text>
</comment>
<feature type="transmembrane region" description="Helical" evidence="8">
    <location>
        <begin position="126"/>
        <end position="147"/>
    </location>
</feature>
<dbReference type="NCBIfam" id="NF009070">
    <property type="entry name" value="PRK12405.1"/>
    <property type="match status" value="1"/>
</dbReference>
<dbReference type="EC" id="7.-.-.-" evidence="8"/>
<comment type="caution">
    <text evidence="9">The sequence shown here is derived from an EMBL/GenBank/DDBJ whole genome shotgun (WGS) entry which is preliminary data.</text>
</comment>
<keyword evidence="6 8" id="KW-1133">Transmembrane helix</keyword>
<evidence type="ECO:0000256" key="3">
    <source>
        <dbReference type="ARBA" id="ARBA00022692"/>
    </source>
</evidence>
<comment type="subcellular location">
    <subcellularLocation>
        <location evidence="8">Cell membrane</location>
        <topology evidence="8">Multi-pass membrane protein</topology>
    </subcellularLocation>
    <subcellularLocation>
        <location evidence="1">Endomembrane system</location>
        <topology evidence="1">Multi-pass membrane protein</topology>
    </subcellularLocation>
</comment>
<evidence type="ECO:0000313" key="9">
    <source>
        <dbReference type="EMBL" id="VFB16124.1"/>
    </source>
</evidence>
<proteinExistence type="inferred from homology"/>
<evidence type="ECO:0000256" key="6">
    <source>
        <dbReference type="ARBA" id="ARBA00022989"/>
    </source>
</evidence>
<evidence type="ECO:0000256" key="7">
    <source>
        <dbReference type="ARBA" id="ARBA00023136"/>
    </source>
</evidence>
<evidence type="ECO:0000256" key="8">
    <source>
        <dbReference type="HAMAP-Rule" id="MF_00478"/>
    </source>
</evidence>
<feature type="transmembrane region" description="Helical" evidence="8">
    <location>
        <begin position="167"/>
        <end position="192"/>
    </location>
</feature>
<keyword evidence="7 8" id="KW-0472">Membrane</keyword>
<keyword evidence="4 8" id="KW-1278">Translocase</keyword>
<keyword evidence="2 8" id="KW-0813">Transport</keyword>
<evidence type="ECO:0000256" key="4">
    <source>
        <dbReference type="ARBA" id="ARBA00022967"/>
    </source>
</evidence>
<dbReference type="GO" id="GO:0005886">
    <property type="term" value="C:plasma membrane"/>
    <property type="evidence" value="ECO:0007669"/>
    <property type="project" value="UniProtKB-SubCell"/>
</dbReference>
<comment type="function">
    <text evidence="8">Part of a membrane-bound complex that couples electron transfer with translocation of ions across the membrane.</text>
</comment>
<comment type="subunit">
    <text evidence="8">The complex is composed of six subunits: RnfA, RnfB, RnfC, RnfD, RnfE and RnfG.</text>
</comment>
<evidence type="ECO:0000256" key="5">
    <source>
        <dbReference type="ARBA" id="ARBA00022982"/>
    </source>
</evidence>
<dbReference type="GO" id="GO:0022900">
    <property type="term" value="P:electron transport chain"/>
    <property type="evidence" value="ECO:0007669"/>
    <property type="project" value="UniProtKB-UniRule"/>
</dbReference>
<keyword evidence="8" id="KW-1003">Cell membrane</keyword>
<keyword evidence="5 8" id="KW-0249">Electron transport</keyword>
<evidence type="ECO:0000256" key="2">
    <source>
        <dbReference type="ARBA" id="ARBA00022448"/>
    </source>
</evidence>
<name>A0A8H2QXT8_9FIRM</name>
<reference evidence="9 10" key="1">
    <citation type="submission" date="2019-02" db="EMBL/GenBank/DDBJ databases">
        <authorList>
            <consortium name="Pathogen Informatics"/>
        </authorList>
    </citation>
    <scope>NUCLEOTIDE SEQUENCE [LARGE SCALE GENOMIC DNA]</scope>
    <source>
        <strain evidence="9 10">3012STDY7089603</strain>
    </source>
</reference>
<organism evidence="9 10">
    <name type="scientific">Urinicoccus massiliensis</name>
    <dbReference type="NCBI Taxonomy" id="1723382"/>
    <lineage>
        <taxon>Bacteria</taxon>
        <taxon>Bacillati</taxon>
        <taxon>Bacillota</taxon>
        <taxon>Tissierellia</taxon>
        <taxon>Tissierellales</taxon>
        <taxon>Peptoniphilaceae</taxon>
        <taxon>Urinicoccus</taxon>
    </lineage>
</organism>
<dbReference type="Pfam" id="PF02508">
    <property type="entry name" value="Rnf-Nqr"/>
    <property type="match status" value="1"/>
</dbReference>
<dbReference type="AlphaFoldDB" id="A0A8H2QXT8"/>
<dbReference type="PIRSF" id="PIRSF006102">
    <property type="entry name" value="NQR_DE"/>
    <property type="match status" value="1"/>
</dbReference>
<keyword evidence="9" id="KW-0560">Oxidoreductase</keyword>
<dbReference type="PANTHER" id="PTHR30586:SF0">
    <property type="entry name" value="ION-TRANSLOCATING OXIDOREDUCTASE COMPLEX SUBUNIT E"/>
    <property type="match status" value="1"/>
</dbReference>
<keyword evidence="3 8" id="KW-0812">Transmembrane</keyword>
<feature type="transmembrane region" description="Helical" evidence="8">
    <location>
        <begin position="39"/>
        <end position="58"/>
    </location>
</feature>
<gene>
    <name evidence="9" type="primary">nqrD</name>
    <name evidence="8" type="synonym">rnfE</name>
    <name evidence="9" type="ORF">NCTC13150_00641</name>
</gene>
<dbReference type="PANTHER" id="PTHR30586">
    <property type="entry name" value="ELECTRON TRANSPORT COMPLEX PROTEIN RNFE"/>
    <property type="match status" value="1"/>
</dbReference>
<evidence type="ECO:0000313" key="10">
    <source>
        <dbReference type="Proteomes" id="UP000377798"/>
    </source>
</evidence>
<feature type="transmembrane region" description="Helical" evidence="8">
    <location>
        <begin position="70"/>
        <end position="90"/>
    </location>
</feature>
<accession>A0A8H2QXT8</accession>
<dbReference type="NCBIfam" id="TIGR01948">
    <property type="entry name" value="rnfE"/>
    <property type="match status" value="1"/>
</dbReference>
<dbReference type="RefSeq" id="WP_034440591.1">
    <property type="nucleotide sequence ID" value="NZ_CAACYI010000001.1"/>
</dbReference>